<dbReference type="InterPro" id="IPR032675">
    <property type="entry name" value="LRR_dom_sf"/>
</dbReference>
<evidence type="ECO:0000256" key="1">
    <source>
        <dbReference type="ARBA" id="ARBA00004123"/>
    </source>
</evidence>
<dbReference type="InterPro" id="IPR013762">
    <property type="entry name" value="Integrase-like_cat_sf"/>
</dbReference>
<dbReference type="SMART" id="SM00368">
    <property type="entry name" value="LRR_RI"/>
    <property type="match status" value="5"/>
</dbReference>
<dbReference type="GO" id="GO:0031297">
    <property type="term" value="P:replication fork processing"/>
    <property type="evidence" value="ECO:0007669"/>
    <property type="project" value="TreeGrafter"/>
</dbReference>
<dbReference type="AlphaFoldDB" id="A0A6I9XXF9"/>
<dbReference type="Gene3D" id="3.80.10.10">
    <property type="entry name" value="Ribonuclease Inhibitor"/>
    <property type="match status" value="2"/>
</dbReference>
<feature type="compositionally biased region" description="Acidic residues" evidence="5">
    <location>
        <begin position="64"/>
        <end position="74"/>
    </location>
</feature>
<dbReference type="GO" id="GO:0003677">
    <property type="term" value="F:DNA binding"/>
    <property type="evidence" value="ECO:0007669"/>
    <property type="project" value="InterPro"/>
</dbReference>
<keyword evidence="2" id="KW-0677">Repeat</keyword>
<dbReference type="Pfam" id="PF13516">
    <property type="entry name" value="LRR_6"/>
    <property type="match status" value="5"/>
</dbReference>
<dbReference type="InterPro" id="IPR052311">
    <property type="entry name" value="MMS22L-TONSL_complex_comp"/>
</dbReference>
<keyword evidence="3" id="KW-0233">DNA recombination</keyword>
<dbReference type="SUPFAM" id="SSF52047">
    <property type="entry name" value="RNI-like"/>
    <property type="match status" value="1"/>
</dbReference>
<dbReference type="InterPro" id="IPR001611">
    <property type="entry name" value="Leu-rich_rpt"/>
</dbReference>
<dbReference type="Gene3D" id="1.10.443.10">
    <property type="entry name" value="Intergrase catalytic core"/>
    <property type="match status" value="1"/>
</dbReference>
<accession>A0A6I9XXF9</accession>
<dbReference type="GO" id="GO:0043596">
    <property type="term" value="C:nuclear replication fork"/>
    <property type="evidence" value="ECO:0007669"/>
    <property type="project" value="TreeGrafter"/>
</dbReference>
<dbReference type="InterPro" id="IPR011010">
    <property type="entry name" value="DNA_brk_join_enz"/>
</dbReference>
<dbReference type="KEGG" id="tsr:106548111"/>
<feature type="region of interest" description="Disordered" evidence="5">
    <location>
        <begin position="37"/>
        <end position="178"/>
    </location>
</feature>
<feature type="compositionally biased region" description="Low complexity" evidence="5">
    <location>
        <begin position="122"/>
        <end position="135"/>
    </location>
</feature>
<sequence length="645" mass="69361">MAALRPVKKKQRLLLEQTLAGEARLAPPADYQAAMLGVGSARLPPSPERHKAPPRPALIPADEYVGDDWLEDDLAPGTGSRKRSRWSPAGTWGSGLEDSEAGAPRQPPETTSSRRRRRPARQTRLTLDRTLLGRSRGADPPPRVDSPAEPGSLLEGAGSSPTRRGDSPPSGATQLPSPPVRVRVRVQDSVFLIPVPKSRPVSWLAEQASQRYYQACGLLPRLTLKKEGALLDPQDSVLDVLQSNEEVLAEVQSWDLPPLLERYRKACQTLAVGEHPLLGKLLERQESASSFSVSSTALRPHHLRPLLRALKLQASLRQLSLSGTGLGDESAEELQATLGTIPGLKHLDLSANRLGPDGLQKLAAGLPGSFAFQALEELDLSLNPLGDGSAHSVASLLQACPVLGTLRLQGCGLGATFLEPPSLPLASALKGAVHLKRLALSHNALGPRGLGLLLKSLPFESLTHLEVGSLQPRAGDRPQLRDAVVSYLTQEGCVLTHLGLSGNHLDDADVSELASKASLIGDEDMAEQELSEDEGLGPDTTFFRPAAVGMKVTPSIIGHWLKACISLAYEHQSQPLPRHITAHSTRSTATSTAWDTQASVEEICRMVTWSSPSPVIKHYKVDKFASASFRWQILQRVQSESGALD</sequence>
<dbReference type="PANTHER" id="PTHR46358:SF1">
    <property type="entry name" value="TONSOKU-LIKE PROTEIN"/>
    <property type="match status" value="1"/>
</dbReference>
<keyword evidence="6" id="KW-1185">Reference proteome</keyword>
<reference evidence="7" key="1">
    <citation type="submission" date="2025-08" db="UniProtKB">
        <authorList>
            <consortium name="RefSeq"/>
        </authorList>
    </citation>
    <scope>IDENTIFICATION</scope>
    <source>
        <tissue evidence="7">Skeletal muscle</tissue>
    </source>
</reference>
<evidence type="ECO:0000256" key="4">
    <source>
        <dbReference type="ARBA" id="ARBA00023242"/>
    </source>
</evidence>
<evidence type="ECO:0000256" key="5">
    <source>
        <dbReference type="SAM" id="MobiDB-lite"/>
    </source>
</evidence>
<gene>
    <name evidence="7" type="primary">LOC106548111</name>
</gene>
<dbReference type="GO" id="GO:0015074">
    <property type="term" value="P:DNA integration"/>
    <property type="evidence" value="ECO:0007669"/>
    <property type="project" value="InterPro"/>
</dbReference>
<organism evidence="6 7">
    <name type="scientific">Thamnophis sirtalis</name>
    <dbReference type="NCBI Taxonomy" id="35019"/>
    <lineage>
        <taxon>Eukaryota</taxon>
        <taxon>Metazoa</taxon>
        <taxon>Chordata</taxon>
        <taxon>Craniata</taxon>
        <taxon>Vertebrata</taxon>
        <taxon>Euteleostomi</taxon>
        <taxon>Lepidosauria</taxon>
        <taxon>Squamata</taxon>
        <taxon>Bifurcata</taxon>
        <taxon>Unidentata</taxon>
        <taxon>Episquamata</taxon>
        <taxon>Toxicofera</taxon>
        <taxon>Serpentes</taxon>
        <taxon>Colubroidea</taxon>
        <taxon>Colubridae</taxon>
        <taxon>Natricinae</taxon>
        <taxon>Thamnophis</taxon>
    </lineage>
</organism>
<evidence type="ECO:0000313" key="6">
    <source>
        <dbReference type="Proteomes" id="UP000504617"/>
    </source>
</evidence>
<comment type="subcellular location">
    <subcellularLocation>
        <location evidence="1">Nucleus</location>
    </subcellularLocation>
</comment>
<dbReference type="GeneID" id="106548111"/>
<evidence type="ECO:0000256" key="2">
    <source>
        <dbReference type="ARBA" id="ARBA00022737"/>
    </source>
</evidence>
<evidence type="ECO:0000256" key="3">
    <source>
        <dbReference type="ARBA" id="ARBA00023172"/>
    </source>
</evidence>
<dbReference type="Gene3D" id="3.10.20.90">
    <property type="entry name" value="Phosphatidylinositol 3-kinase Catalytic Subunit, Chain A, domain 1"/>
    <property type="match status" value="1"/>
</dbReference>
<dbReference type="GO" id="GO:0000724">
    <property type="term" value="P:double-strand break repair via homologous recombination"/>
    <property type="evidence" value="ECO:0007669"/>
    <property type="project" value="TreeGrafter"/>
</dbReference>
<dbReference type="Proteomes" id="UP000504617">
    <property type="component" value="Unplaced"/>
</dbReference>
<dbReference type="PANTHER" id="PTHR46358">
    <property type="entry name" value="TONSOKU-LIKE PROTEIN"/>
    <property type="match status" value="1"/>
</dbReference>
<dbReference type="SUPFAM" id="SSF56349">
    <property type="entry name" value="DNA breaking-rejoining enzymes"/>
    <property type="match status" value="1"/>
</dbReference>
<dbReference type="RefSeq" id="XP_013920909.1">
    <property type="nucleotide sequence ID" value="XM_014065434.1"/>
</dbReference>
<proteinExistence type="predicted"/>
<evidence type="ECO:0000313" key="7">
    <source>
        <dbReference type="RefSeq" id="XP_013920909.1"/>
    </source>
</evidence>
<dbReference type="OrthoDB" id="5806726at2759"/>
<protein>
    <submittedName>
        <fullName evidence="7">Tonsoku-like protein</fullName>
    </submittedName>
</protein>
<name>A0A6I9XXF9_9SAUR</name>
<keyword evidence="4" id="KW-0539">Nucleus</keyword>